<dbReference type="HOGENOM" id="CLU_3220865_0_0_6"/>
<sequence>MAALAEDMRSPSPIATRATLLPFGLGAALALVTIVAVALVVRLV</sequence>
<keyword evidence="1" id="KW-0472">Membrane</keyword>
<dbReference type="AlphaFoldDB" id="A0A024EDT7"/>
<dbReference type="EMBL" id="CP005960">
    <property type="protein sequence ID" value="AHZ71104.1"/>
    <property type="molecule type" value="Genomic_DNA"/>
</dbReference>
<dbReference type="KEGG" id="pman:OU5_4025"/>
<keyword evidence="1" id="KW-0812">Transmembrane</keyword>
<keyword evidence="1" id="KW-1133">Transmembrane helix</keyword>
<evidence type="ECO:0000313" key="2">
    <source>
        <dbReference type="EMBL" id="AHZ71104.1"/>
    </source>
</evidence>
<organism evidence="2 3">
    <name type="scientific">Pseudomonas mandelii JR-1</name>
    <dbReference type="NCBI Taxonomy" id="1147786"/>
    <lineage>
        <taxon>Bacteria</taxon>
        <taxon>Pseudomonadati</taxon>
        <taxon>Pseudomonadota</taxon>
        <taxon>Gammaproteobacteria</taxon>
        <taxon>Pseudomonadales</taxon>
        <taxon>Pseudomonadaceae</taxon>
        <taxon>Pseudomonas</taxon>
    </lineage>
</organism>
<name>A0A024EDT7_9PSED</name>
<proteinExistence type="predicted"/>
<evidence type="ECO:0000256" key="1">
    <source>
        <dbReference type="SAM" id="Phobius"/>
    </source>
</evidence>
<accession>A0A024EDT7</accession>
<feature type="transmembrane region" description="Helical" evidence="1">
    <location>
        <begin position="20"/>
        <end position="41"/>
    </location>
</feature>
<evidence type="ECO:0000313" key="3">
    <source>
        <dbReference type="Proteomes" id="UP000026913"/>
    </source>
</evidence>
<protein>
    <submittedName>
        <fullName evidence="2">Uncharacterized protein</fullName>
    </submittedName>
</protein>
<reference evidence="2 3" key="1">
    <citation type="journal article" date="2012" name="J. Bacteriol.">
        <title>Genome sequence of cold-adapted Pseudomonas mandelii strain JR-1.</title>
        <authorList>
            <person name="Jang S.H."/>
            <person name="Kim J."/>
            <person name="Kim J."/>
            <person name="Hong S."/>
            <person name="Lee C."/>
        </authorList>
    </citation>
    <scope>NUCLEOTIDE SEQUENCE [LARGE SCALE GENOMIC DNA]</scope>
    <source>
        <strain evidence="2 3">JR-1</strain>
    </source>
</reference>
<gene>
    <name evidence="2" type="ORF">OU5_4025</name>
</gene>
<dbReference type="Proteomes" id="UP000026913">
    <property type="component" value="Chromosome"/>
</dbReference>